<keyword evidence="3" id="KW-1185">Reference proteome</keyword>
<dbReference type="Pfam" id="PF19578">
    <property type="entry name" value="DUF6090"/>
    <property type="match status" value="1"/>
</dbReference>
<accession>A0ABZ0I5A0</accession>
<organism evidence="2 3">
    <name type="scientific">Congregibacter variabilis</name>
    <dbReference type="NCBI Taxonomy" id="3081200"/>
    <lineage>
        <taxon>Bacteria</taxon>
        <taxon>Pseudomonadati</taxon>
        <taxon>Pseudomonadota</taxon>
        <taxon>Gammaproteobacteria</taxon>
        <taxon>Cellvibrionales</taxon>
        <taxon>Halieaceae</taxon>
        <taxon>Congregibacter</taxon>
    </lineage>
</organism>
<keyword evidence="1" id="KW-1133">Transmembrane helix</keyword>
<evidence type="ECO:0000256" key="1">
    <source>
        <dbReference type="SAM" id="Phobius"/>
    </source>
</evidence>
<dbReference type="EMBL" id="CP136864">
    <property type="protein sequence ID" value="WOJ93769.1"/>
    <property type="molecule type" value="Genomic_DNA"/>
</dbReference>
<name>A0ABZ0I5A0_9GAMM</name>
<evidence type="ECO:0000313" key="2">
    <source>
        <dbReference type="EMBL" id="WOJ93769.1"/>
    </source>
</evidence>
<dbReference type="Proteomes" id="UP001626537">
    <property type="component" value="Chromosome"/>
</dbReference>
<keyword evidence="1" id="KW-0472">Membrane</keyword>
<dbReference type="RefSeq" id="WP_407348414.1">
    <property type="nucleotide sequence ID" value="NZ_CP136864.1"/>
</dbReference>
<feature type="transmembrane region" description="Helical" evidence="1">
    <location>
        <begin position="21"/>
        <end position="40"/>
    </location>
</feature>
<sequence>MIRFFSTIRYRLIDEGRASQYLGYAAGEVLLVILGILIALQINNWNETRKAVENSRTLLSEFRKDLATDVGGIERVVLLLQKSTEMEAAVLRDVDYSQADAEILRRVFLTTVHQEFIQDRTFKQLQNSPNPTMAGFPELQNQLTYYYTDQRFLMDWYNRQEEDFLGEFDTLDVLRQTFEVPLPNFPLRVSENEQNEILIGYAQTVAGRNFVKQNYLRRTAMIEIFGGVRDEAKALISQIDSQLDSED</sequence>
<dbReference type="InterPro" id="IPR045749">
    <property type="entry name" value="DUF6090"/>
</dbReference>
<keyword evidence="1" id="KW-0812">Transmembrane</keyword>
<evidence type="ECO:0000313" key="3">
    <source>
        <dbReference type="Proteomes" id="UP001626537"/>
    </source>
</evidence>
<protein>
    <submittedName>
        <fullName evidence="2">DUF6090 family protein</fullName>
    </submittedName>
</protein>
<reference evidence="2 3" key="1">
    <citation type="submission" date="2023-10" db="EMBL/GenBank/DDBJ databases">
        <title>Two novel species belonging to the OM43/NOR5 clade.</title>
        <authorList>
            <person name="Park M."/>
        </authorList>
    </citation>
    <scope>NUCLEOTIDE SEQUENCE [LARGE SCALE GENOMIC DNA]</scope>
    <source>
        <strain evidence="2 3">IMCC43200</strain>
    </source>
</reference>
<gene>
    <name evidence="2" type="ORF">R0135_01050</name>
</gene>
<proteinExistence type="predicted"/>